<evidence type="ECO:0000313" key="1">
    <source>
        <dbReference type="EMBL" id="KAH7233698.1"/>
    </source>
</evidence>
<sequence>MHPPDDADWRWQTLQIIHPLFLRAKSLPTKDDVNRGALGACSKVDAKDLIEQIHALQHDLRSNVSRKAKLDIGGLNRGSADFAALKSALEANLVEFEKLVNPEILQKEVQHTYEPSSVTCSPRLLQLRKLFQQRETPSAGEDDSNEVLGVPDVNITDIRTESILVERYRGTRSFQLDSVIQFPRDRKKLEASGRFIFNFATAIEKCFGLSEHGDAEDYTFEELDHIRYAHEFASLYTSLFTQMITKTRCGKPHSVRVYLSGFKKAQLRMDIVDALLVAPVFQLTGSAWIEQHVGPDSIFAPAPNSSQFEQWCPRIHRTLEPPKHTWSQREKVAALGILIIELEIDRKAEWTKDDKDYMEAAKYKGPVFLITGLKIAWGATISNEHGRVIEHSAEANVIVPAGPLDLRVGASSRLASESGITIQVQKLHYKRKYLGRDRLLMVERVTRHALLVDDNEVQVDDEDWKAVEYTLEDLNDDELAGMTPHTVPDAEGHDETWLLPLDAA</sequence>
<dbReference type="EMBL" id="JAGPXF010000008">
    <property type="protein sequence ID" value="KAH7233698.1"/>
    <property type="molecule type" value="Genomic_DNA"/>
</dbReference>
<reference evidence="1" key="1">
    <citation type="journal article" date="2021" name="Nat. Commun.">
        <title>Genetic determinants of endophytism in the Arabidopsis root mycobiome.</title>
        <authorList>
            <person name="Mesny F."/>
            <person name="Miyauchi S."/>
            <person name="Thiergart T."/>
            <person name="Pickel B."/>
            <person name="Atanasova L."/>
            <person name="Karlsson M."/>
            <person name="Huettel B."/>
            <person name="Barry K.W."/>
            <person name="Haridas S."/>
            <person name="Chen C."/>
            <person name="Bauer D."/>
            <person name="Andreopoulos W."/>
            <person name="Pangilinan J."/>
            <person name="LaButti K."/>
            <person name="Riley R."/>
            <person name="Lipzen A."/>
            <person name="Clum A."/>
            <person name="Drula E."/>
            <person name="Henrissat B."/>
            <person name="Kohler A."/>
            <person name="Grigoriev I.V."/>
            <person name="Martin F.M."/>
            <person name="Hacquard S."/>
        </authorList>
    </citation>
    <scope>NUCLEOTIDE SEQUENCE</scope>
    <source>
        <strain evidence="1">MPI-SDFR-AT-0068</strain>
    </source>
</reference>
<name>A0A8K0RLZ3_9HYPO</name>
<proteinExistence type="predicted"/>
<protein>
    <submittedName>
        <fullName evidence="1">Uncharacterized protein</fullName>
    </submittedName>
</protein>
<keyword evidence="2" id="KW-1185">Reference proteome</keyword>
<dbReference type="OrthoDB" id="4500473at2759"/>
<comment type="caution">
    <text evidence="1">The sequence shown here is derived from an EMBL/GenBank/DDBJ whole genome shotgun (WGS) entry which is preliminary data.</text>
</comment>
<accession>A0A8K0RLZ3</accession>
<evidence type="ECO:0000313" key="2">
    <source>
        <dbReference type="Proteomes" id="UP000813427"/>
    </source>
</evidence>
<gene>
    <name evidence="1" type="ORF">BKA59DRAFT_535739</name>
</gene>
<dbReference type="AlphaFoldDB" id="A0A8K0RLZ3"/>
<dbReference type="Proteomes" id="UP000813427">
    <property type="component" value="Unassembled WGS sequence"/>
</dbReference>
<organism evidence="1 2">
    <name type="scientific">Fusarium tricinctum</name>
    <dbReference type="NCBI Taxonomy" id="61284"/>
    <lineage>
        <taxon>Eukaryota</taxon>
        <taxon>Fungi</taxon>
        <taxon>Dikarya</taxon>
        <taxon>Ascomycota</taxon>
        <taxon>Pezizomycotina</taxon>
        <taxon>Sordariomycetes</taxon>
        <taxon>Hypocreomycetidae</taxon>
        <taxon>Hypocreales</taxon>
        <taxon>Nectriaceae</taxon>
        <taxon>Fusarium</taxon>
        <taxon>Fusarium tricinctum species complex</taxon>
    </lineage>
</organism>